<sequence>MERNSYKYIQMNTSTYLLKACDEVALQIRKKAKFSGEGYPDYIFTEKYSDIKLSPVLIGLNLIYINQLAAVLEGSLRALLCEVMQIDAGRIGELSISRKVEDDYTAICRAYSITAKYRDDVEFKGGWDNLKRQYKEVFGKNIDSVLDKEKSSGLNSIFTLRNVAAHGTSIVTPKEKLEDGGESDYLFKWQRKLQGLSIYIKKEFDLELLDALQHPSLSYHFTELVKEFVKGFRGSSKLPTNSQVLFNNIENYSFGYRNNFESSMVG</sequence>
<accession>A0ABS1QP59</accession>
<dbReference type="Proteomes" id="UP000638570">
    <property type="component" value="Unassembled WGS sequence"/>
</dbReference>
<keyword evidence="2" id="KW-1185">Reference proteome</keyword>
<proteinExistence type="predicted"/>
<reference evidence="2" key="1">
    <citation type="submission" date="2021-01" db="EMBL/GenBank/DDBJ databases">
        <title>Genome public.</title>
        <authorList>
            <person name="Liu C."/>
            <person name="Sun Q."/>
        </authorList>
    </citation>
    <scope>NUCLEOTIDE SEQUENCE [LARGE SCALE GENOMIC DNA]</scope>
    <source>
        <strain evidence="2">CGMCC 1.18722</strain>
    </source>
</reference>
<name>A0ABS1QP59_9GAMM</name>
<evidence type="ECO:0008006" key="3">
    <source>
        <dbReference type="Google" id="ProtNLM"/>
    </source>
</evidence>
<organism evidence="1 2">
    <name type="scientific">Zobellella iuensis</name>
    <dbReference type="NCBI Taxonomy" id="2803811"/>
    <lineage>
        <taxon>Bacteria</taxon>
        <taxon>Pseudomonadati</taxon>
        <taxon>Pseudomonadota</taxon>
        <taxon>Gammaproteobacteria</taxon>
        <taxon>Aeromonadales</taxon>
        <taxon>Aeromonadaceae</taxon>
        <taxon>Zobellella</taxon>
    </lineage>
</organism>
<evidence type="ECO:0000313" key="2">
    <source>
        <dbReference type="Proteomes" id="UP000638570"/>
    </source>
</evidence>
<evidence type="ECO:0000313" key="1">
    <source>
        <dbReference type="EMBL" id="MBL1376647.1"/>
    </source>
</evidence>
<protein>
    <recommendedName>
        <fullName evidence="3">RiboL-PSP-HEPN domain-containing protein</fullName>
    </recommendedName>
</protein>
<dbReference type="RefSeq" id="WP_202082695.1">
    <property type="nucleotide sequence ID" value="NZ_JAERTZ010000012.1"/>
</dbReference>
<comment type="caution">
    <text evidence="1">The sequence shown here is derived from an EMBL/GenBank/DDBJ whole genome shotgun (WGS) entry which is preliminary data.</text>
</comment>
<dbReference type="EMBL" id="JAERTZ010000012">
    <property type="protein sequence ID" value="MBL1376647.1"/>
    <property type="molecule type" value="Genomic_DNA"/>
</dbReference>
<gene>
    <name evidence="1" type="ORF">JKV55_04745</name>
</gene>